<gene>
    <name evidence="2" type="ORF">BXY39_2349</name>
</gene>
<keyword evidence="3" id="KW-1185">Reference proteome</keyword>
<dbReference type="EMBL" id="REFR01000012">
    <property type="protein sequence ID" value="RMB04785.1"/>
    <property type="molecule type" value="Genomic_DNA"/>
</dbReference>
<sequence>MNKNNKNHITDYIKINIPSDNLGIFFEVLINKIYTSIVKNDDYCIDLGSSYGRHTWPLLQAVGNTGKVFAVDALPDLTTLMSTLAEQANTSNLEIHHVAVGRTKGEGTFCKVTEDSGYSGLRKRKLPDGWSENVTYFTVAITLLDDLLKDRAHLIKFIKADLEGGELDALRGGRSILAQDRPTIVFEHGGQNAAQLYGFERQEFFNFFADHDYNLFDLFGRPFEYADWDKSGVPWYLIACPSESQEISYISGQYEDDIKTLCEEFAFHMKIPAMEAKAVCNAAINEYKISPDDIDVHLLKLADKLCPANPTIAYRLYVADKLGLN</sequence>
<reference evidence="2 3" key="1">
    <citation type="submission" date="2018-10" db="EMBL/GenBank/DDBJ databases">
        <title>Genomic Encyclopedia of Archaeal and Bacterial Type Strains, Phase II (KMG-II): from individual species to whole genera.</title>
        <authorList>
            <person name="Goeker M."/>
        </authorList>
    </citation>
    <scope>NUCLEOTIDE SEQUENCE [LARGE SCALE GENOMIC DNA]</scope>
    <source>
        <strain evidence="2 3">DSM 25217</strain>
    </source>
</reference>
<dbReference type="PANTHER" id="PTHR36973">
    <property type="entry name" value="SLL1456 PROTEIN-RELATED"/>
    <property type="match status" value="1"/>
</dbReference>
<name>A0A3M0C7D1_9PROT</name>
<accession>A0A3M0C7D1</accession>
<dbReference type="InterPro" id="IPR053188">
    <property type="entry name" value="FkbM_Methyltransferase"/>
</dbReference>
<dbReference type="GO" id="GO:0008171">
    <property type="term" value="F:O-methyltransferase activity"/>
    <property type="evidence" value="ECO:0007669"/>
    <property type="project" value="TreeGrafter"/>
</dbReference>
<dbReference type="AlphaFoldDB" id="A0A3M0C7D1"/>
<keyword evidence="2" id="KW-0489">Methyltransferase</keyword>
<dbReference type="InterPro" id="IPR029063">
    <property type="entry name" value="SAM-dependent_MTases_sf"/>
</dbReference>
<dbReference type="SUPFAM" id="SSF53335">
    <property type="entry name" value="S-adenosyl-L-methionine-dependent methyltransferases"/>
    <property type="match status" value="1"/>
</dbReference>
<evidence type="ECO:0000259" key="1">
    <source>
        <dbReference type="Pfam" id="PF05050"/>
    </source>
</evidence>
<dbReference type="NCBIfam" id="TIGR01444">
    <property type="entry name" value="fkbM_fam"/>
    <property type="match status" value="1"/>
</dbReference>
<comment type="caution">
    <text evidence="2">The sequence shown here is derived from an EMBL/GenBank/DDBJ whole genome shotgun (WGS) entry which is preliminary data.</text>
</comment>
<keyword evidence="2" id="KW-0808">Transferase</keyword>
<dbReference type="GO" id="GO:0032259">
    <property type="term" value="P:methylation"/>
    <property type="evidence" value="ECO:0007669"/>
    <property type="project" value="UniProtKB-KW"/>
</dbReference>
<dbReference type="RefSeq" id="WP_121939055.1">
    <property type="nucleotide sequence ID" value="NZ_REFR01000012.1"/>
</dbReference>
<evidence type="ECO:0000313" key="3">
    <source>
        <dbReference type="Proteomes" id="UP000271227"/>
    </source>
</evidence>
<dbReference type="Gene3D" id="3.40.50.150">
    <property type="entry name" value="Vaccinia Virus protein VP39"/>
    <property type="match status" value="1"/>
</dbReference>
<organism evidence="2 3">
    <name type="scientific">Eilatimonas milleporae</name>
    <dbReference type="NCBI Taxonomy" id="911205"/>
    <lineage>
        <taxon>Bacteria</taxon>
        <taxon>Pseudomonadati</taxon>
        <taxon>Pseudomonadota</taxon>
        <taxon>Alphaproteobacteria</taxon>
        <taxon>Kordiimonadales</taxon>
        <taxon>Kordiimonadaceae</taxon>
        <taxon>Eilatimonas</taxon>
    </lineage>
</organism>
<dbReference type="PANTHER" id="PTHR36973:SF4">
    <property type="entry name" value="NODULATION PROTEIN"/>
    <property type="match status" value="1"/>
</dbReference>
<dbReference type="Proteomes" id="UP000271227">
    <property type="component" value="Unassembled WGS sequence"/>
</dbReference>
<protein>
    <submittedName>
        <fullName evidence="2">FkbM family methyltransferase</fullName>
    </submittedName>
</protein>
<evidence type="ECO:0000313" key="2">
    <source>
        <dbReference type="EMBL" id="RMB04785.1"/>
    </source>
</evidence>
<feature type="domain" description="Methyltransferase FkbM" evidence="1">
    <location>
        <begin position="57"/>
        <end position="213"/>
    </location>
</feature>
<dbReference type="OrthoDB" id="7348357at2"/>
<dbReference type="InterPro" id="IPR006342">
    <property type="entry name" value="FkbM_mtfrase"/>
</dbReference>
<proteinExistence type="predicted"/>
<dbReference type="InParanoid" id="A0A3M0C7D1"/>
<dbReference type="Pfam" id="PF05050">
    <property type="entry name" value="Methyltransf_21"/>
    <property type="match status" value="1"/>
</dbReference>